<reference evidence="2 3" key="1">
    <citation type="journal article" date="2020" name="Mol. Plant">
        <title>The Chromosome-Based Rubber Tree Genome Provides New Insights into Spurge Genome Evolution and Rubber Biosynthesis.</title>
        <authorList>
            <person name="Liu J."/>
            <person name="Shi C."/>
            <person name="Shi C.C."/>
            <person name="Li W."/>
            <person name="Zhang Q.J."/>
            <person name="Zhang Y."/>
            <person name="Li K."/>
            <person name="Lu H.F."/>
            <person name="Shi C."/>
            <person name="Zhu S.T."/>
            <person name="Xiao Z.Y."/>
            <person name="Nan H."/>
            <person name="Yue Y."/>
            <person name="Zhu X.G."/>
            <person name="Wu Y."/>
            <person name="Hong X.N."/>
            <person name="Fan G.Y."/>
            <person name="Tong Y."/>
            <person name="Zhang D."/>
            <person name="Mao C.L."/>
            <person name="Liu Y.L."/>
            <person name="Hao S.J."/>
            <person name="Liu W.Q."/>
            <person name="Lv M.Q."/>
            <person name="Zhang H.B."/>
            <person name="Liu Y."/>
            <person name="Hu-Tang G.R."/>
            <person name="Wang J.P."/>
            <person name="Wang J.H."/>
            <person name="Sun Y.H."/>
            <person name="Ni S.B."/>
            <person name="Chen W.B."/>
            <person name="Zhang X.C."/>
            <person name="Jiao Y.N."/>
            <person name="Eichler E.E."/>
            <person name="Li G.H."/>
            <person name="Liu X."/>
            <person name="Gao L.Z."/>
        </authorList>
    </citation>
    <scope>NUCLEOTIDE SEQUENCE [LARGE SCALE GENOMIC DNA]</scope>
    <source>
        <strain evidence="3">cv. GT1</strain>
        <tissue evidence="2">Leaf</tissue>
    </source>
</reference>
<protein>
    <submittedName>
        <fullName evidence="2">Uncharacterized protein</fullName>
    </submittedName>
</protein>
<dbReference type="GO" id="GO:0006397">
    <property type="term" value="P:mRNA processing"/>
    <property type="evidence" value="ECO:0007669"/>
    <property type="project" value="UniProtKB-KW"/>
</dbReference>
<evidence type="ECO:0000313" key="3">
    <source>
        <dbReference type="Proteomes" id="UP000467840"/>
    </source>
</evidence>
<dbReference type="Proteomes" id="UP000467840">
    <property type="component" value="Chromosome 9"/>
</dbReference>
<evidence type="ECO:0000256" key="1">
    <source>
        <dbReference type="SAM" id="MobiDB-lite"/>
    </source>
</evidence>
<dbReference type="EMBL" id="JAAGAX010000008">
    <property type="protein sequence ID" value="KAF2305563.1"/>
    <property type="molecule type" value="Genomic_DNA"/>
</dbReference>
<gene>
    <name evidence="2" type="ORF">GH714_006772</name>
</gene>
<organism evidence="2 3">
    <name type="scientific">Hevea brasiliensis</name>
    <name type="common">Para rubber tree</name>
    <name type="synonym">Siphonia brasiliensis</name>
    <dbReference type="NCBI Taxonomy" id="3981"/>
    <lineage>
        <taxon>Eukaryota</taxon>
        <taxon>Viridiplantae</taxon>
        <taxon>Streptophyta</taxon>
        <taxon>Embryophyta</taxon>
        <taxon>Tracheophyta</taxon>
        <taxon>Spermatophyta</taxon>
        <taxon>Magnoliopsida</taxon>
        <taxon>eudicotyledons</taxon>
        <taxon>Gunneridae</taxon>
        <taxon>Pentapetalae</taxon>
        <taxon>rosids</taxon>
        <taxon>fabids</taxon>
        <taxon>Malpighiales</taxon>
        <taxon>Euphorbiaceae</taxon>
        <taxon>Crotonoideae</taxon>
        <taxon>Micrandreae</taxon>
        <taxon>Hevea</taxon>
    </lineage>
</organism>
<name>A0A6A6LZL7_HEVBR</name>
<proteinExistence type="predicted"/>
<sequence>MMGQGFDPASGSPMGRMGTYGGFPGAPTPPFSGILSSFPPVGGGVAWSAPHVNPVFGRGMPMNGMGMMPTSGVDGPNMGMWSDPSMGGWGGEEHCGGELASLVYGEEAASDHQYGEVSHDRGGWQNTIKEKDKASEREWFGSSDRRYRDDREAGYDRDMLEKKIRVVMIMTGREEGIVMKGMLVTVVASLGIGGDPRFDEHNILVSKLTGRTTRCLRL</sequence>
<keyword evidence="3" id="KW-1185">Reference proteome</keyword>
<dbReference type="GO" id="GO:0005634">
    <property type="term" value="C:nucleus"/>
    <property type="evidence" value="ECO:0007669"/>
    <property type="project" value="UniProtKB-SubCell"/>
</dbReference>
<dbReference type="PANTHER" id="PTHR23204">
    <property type="entry name" value="CLEAVAGE AND POLYADENYLATION SPECIFIC FACTOR"/>
    <property type="match status" value="1"/>
</dbReference>
<feature type="region of interest" description="Disordered" evidence="1">
    <location>
        <begin position="1"/>
        <end position="21"/>
    </location>
</feature>
<dbReference type="AlphaFoldDB" id="A0A6A6LZL7"/>
<evidence type="ECO:0000313" key="2">
    <source>
        <dbReference type="EMBL" id="KAF2305563.1"/>
    </source>
</evidence>
<accession>A0A6A6LZL7</accession>
<dbReference type="InterPro" id="IPR034772">
    <property type="entry name" value="CPSF6/7"/>
</dbReference>
<comment type="caution">
    <text evidence="2">The sequence shown here is derived from an EMBL/GenBank/DDBJ whole genome shotgun (WGS) entry which is preliminary data.</text>
</comment>